<proteinExistence type="predicted"/>
<evidence type="ECO:0000313" key="2">
    <source>
        <dbReference type="Proteomes" id="UP001142291"/>
    </source>
</evidence>
<comment type="caution">
    <text evidence="1">The sequence shown here is derived from an EMBL/GenBank/DDBJ whole genome shotgun (WGS) entry which is preliminary data.</text>
</comment>
<reference evidence="1" key="1">
    <citation type="journal article" date="2014" name="Int. J. Syst. Evol. Microbiol.">
        <title>Complete genome sequence of Corynebacterium casei LMG S-19264T (=DSM 44701T), isolated from a smear-ripened cheese.</title>
        <authorList>
            <consortium name="US DOE Joint Genome Institute (JGI-PGF)"/>
            <person name="Walter F."/>
            <person name="Albersmeier A."/>
            <person name="Kalinowski J."/>
            <person name="Ruckert C."/>
        </authorList>
    </citation>
    <scope>NUCLEOTIDE SEQUENCE</scope>
    <source>
        <strain evidence="1">VKM Ac-1940</strain>
    </source>
</reference>
<evidence type="ECO:0000313" key="1">
    <source>
        <dbReference type="EMBL" id="GLJ94937.1"/>
    </source>
</evidence>
<protein>
    <recommendedName>
        <fullName evidence="3">Collagen-like protein</fullName>
    </recommendedName>
</protein>
<accession>A0A9W6M5M1</accession>
<dbReference type="Proteomes" id="UP001142291">
    <property type="component" value="Unassembled WGS sequence"/>
</dbReference>
<dbReference type="AlphaFoldDB" id="A0A9W6M5M1"/>
<reference evidence="1" key="2">
    <citation type="submission" date="2023-01" db="EMBL/GenBank/DDBJ databases">
        <authorList>
            <person name="Sun Q."/>
            <person name="Evtushenko L."/>
        </authorList>
    </citation>
    <scope>NUCLEOTIDE SEQUENCE</scope>
    <source>
        <strain evidence="1">VKM Ac-1940</strain>
    </source>
</reference>
<keyword evidence="2" id="KW-1185">Reference proteome</keyword>
<gene>
    <name evidence="1" type="ORF">GCM10017591_09990</name>
</gene>
<name>A0A9W6M5M1_9MICO</name>
<evidence type="ECO:0008006" key="3">
    <source>
        <dbReference type="Google" id="ProtNLM"/>
    </source>
</evidence>
<dbReference type="EMBL" id="BSER01000007">
    <property type="protein sequence ID" value="GLJ94937.1"/>
    <property type="molecule type" value="Genomic_DNA"/>
</dbReference>
<organism evidence="1 2">
    <name type="scientific">Microbacterium dextranolyticum</name>
    <dbReference type="NCBI Taxonomy" id="36806"/>
    <lineage>
        <taxon>Bacteria</taxon>
        <taxon>Bacillati</taxon>
        <taxon>Actinomycetota</taxon>
        <taxon>Actinomycetes</taxon>
        <taxon>Micrococcales</taxon>
        <taxon>Microbacteriaceae</taxon>
        <taxon>Microbacterium</taxon>
    </lineage>
</organism>
<sequence>MCGPLGVGAARGGGDAGCRCGLASGLPGLPGLSGLPGLPGLSGRPGRLVGASGLAESEIGRRIGCLAPVRPNPRGFSDIAKATEVSGAAAARRNEHRRAVCSRGGRLRAAVSARGGIAGRERG</sequence>